<dbReference type="Pfam" id="PF13637">
    <property type="entry name" value="Ank_4"/>
    <property type="match status" value="1"/>
</dbReference>
<dbReference type="InterPro" id="IPR002110">
    <property type="entry name" value="Ankyrin_rpt"/>
</dbReference>
<dbReference type="PROSITE" id="PS50297">
    <property type="entry name" value="ANK_REP_REGION"/>
    <property type="match status" value="4"/>
</dbReference>
<organism evidence="4 5">
    <name type="scientific">Plasmodiophora brassicae</name>
    <name type="common">Clubroot disease agent</name>
    <dbReference type="NCBI Taxonomy" id="37360"/>
    <lineage>
        <taxon>Eukaryota</taxon>
        <taxon>Sar</taxon>
        <taxon>Rhizaria</taxon>
        <taxon>Endomyxa</taxon>
        <taxon>Phytomyxea</taxon>
        <taxon>Plasmodiophorida</taxon>
        <taxon>Plasmodiophoridae</taxon>
        <taxon>Plasmodiophora</taxon>
    </lineage>
</organism>
<gene>
    <name evidence="4" type="ORF">PBRA_007015</name>
</gene>
<evidence type="ECO:0000256" key="3">
    <source>
        <dbReference type="PROSITE-ProRule" id="PRU00023"/>
    </source>
</evidence>
<dbReference type="PANTHER" id="PTHR24198">
    <property type="entry name" value="ANKYRIN REPEAT AND PROTEIN KINASE DOMAIN-CONTAINING PROTEIN"/>
    <property type="match status" value="1"/>
</dbReference>
<dbReference type="PROSITE" id="PS50088">
    <property type="entry name" value="ANK_REPEAT"/>
    <property type="match status" value="5"/>
</dbReference>
<feature type="repeat" description="ANK" evidence="3">
    <location>
        <begin position="382"/>
        <end position="415"/>
    </location>
</feature>
<sequence length="1199" mass="131326">MSPVSAPTSPARFASRMSGIAGDLPAGIPVGHRESRPHRCGMGGHVDGALRWWGRRCLRPAPMQRRYLIRHLHYRGLAMSDWTAAERRACPSAFGLGERARSSSSDYLRTRRTAIQSAFAASPSPARESNCCPRSAPMSIGNRVCSNALWLIVVAIAARLHDGSADAVRLVSSDGHGYDVSNIASFIAHSETIAERVGYDPTIWSQLRDVSLEIGNVKVQTAIDFVSRFPTLFEYTIIGATEWIQDKVANGQRLEHFMETAADFRMRSLTVAVAWAVPPDDVYRLRIPKTFDAILPYPYHFIAGIARLRDISDHHGFTQLALCISERIVVRVPDANIKVIAETRFCGCTNVLVWAAHHGEVLILEVLLDLPGFGTNAVLGTGSWTALHYAAMGGQANLVVALLKRPGIDANLKDSQGWTPLHCAAFCGHTGVVQALLDQNSTLVDTSPRDRHGNTPLLWAICVCGVVVPRKVHIENRIAAPRSAPMSIGNRVCSNALWLIVVAIAARLHDGSADAVRLVSSDGHGHDVHEIASFIAHSETIAERVGYDPRFWSQPRDVSLEIDNVQVQTAIDFVSTFPSLFEYSVLCTTEWIQDKVANGHTLGDFIETAAYFRMRSLTVAVAWAMAPDSSTYSWYRSRTLLSWDAIRPHPQTYHFIAGIVRLRDISERVMCTLLALEISERIVVRVSDSFPKVIAETPFCGSANVLVWAAHHGEEFILEVLLDIPGFGINAVLGAGSWTALHFAAVGDQADLVVALLKRPGIDANLKDSQGWTPLHWAAFSGHTGVVQALLGQTLARVDRCPQDHQARTPLQLARAPANCALCTLLAVLSLVSAPTSPARFASRMGTEGRTPAGRSAAMPIGNRARIVAGVLMALYVLEVGAATLIVCSDGGEVHGDVDYITALASHSDEVNRIVTDPQFSVDGVVRLNITTGQLDKICRFIWKLDQYTITWAVQWVNDMIDTFGYTMEQLVEMAAYIKIRALTVSIAWHSRNDEYYGAAPSDDYWVSIRQRERPYHFVAGIVRLHWLATGIRELTKLVRDICRVLVVRGTADRIIAKPFLNWANVLEYAAGHGEEFILEVLLDLPGVGVNDHIDAGTGNRTLLHCSAMNGHLGVVNLLVGWPGIVADLQDALLWTPLHYAVQYGHAAIVDVLLDAKVNRGVSIDLNKRDGNGLTPYTLAFNTRQGSVMAALERCGGYM</sequence>
<keyword evidence="1" id="KW-0677">Repeat</keyword>
<feature type="repeat" description="ANK" evidence="3">
    <location>
        <begin position="416"/>
        <end position="448"/>
    </location>
</feature>
<dbReference type="PANTHER" id="PTHR24198:SF194">
    <property type="entry name" value="INVERSIN-A"/>
    <property type="match status" value="1"/>
</dbReference>
<dbReference type="Pfam" id="PF12796">
    <property type="entry name" value="Ank_2"/>
    <property type="match status" value="2"/>
</dbReference>
<feature type="repeat" description="ANK" evidence="3">
    <location>
        <begin position="736"/>
        <end position="769"/>
    </location>
</feature>
<dbReference type="Gene3D" id="1.25.40.20">
    <property type="entry name" value="Ankyrin repeat-containing domain"/>
    <property type="match status" value="5"/>
</dbReference>
<feature type="repeat" description="ANK" evidence="3">
    <location>
        <begin position="1136"/>
        <end position="1159"/>
    </location>
</feature>
<evidence type="ECO:0000256" key="1">
    <source>
        <dbReference type="ARBA" id="ARBA00022737"/>
    </source>
</evidence>
<dbReference type="SUPFAM" id="SSF48403">
    <property type="entry name" value="Ankyrin repeat"/>
    <property type="match status" value="3"/>
</dbReference>
<protein>
    <submittedName>
        <fullName evidence="4">Uncharacterized protein</fullName>
    </submittedName>
</protein>
<keyword evidence="2 3" id="KW-0040">ANK repeat</keyword>
<evidence type="ECO:0000256" key="2">
    <source>
        <dbReference type="ARBA" id="ARBA00023043"/>
    </source>
</evidence>
<dbReference type="InterPro" id="IPR036770">
    <property type="entry name" value="Ankyrin_rpt-contain_sf"/>
</dbReference>
<reference evidence="4 5" key="1">
    <citation type="submission" date="2015-02" db="EMBL/GenBank/DDBJ databases">
        <authorList>
            <person name="Chooi Y.-H."/>
        </authorList>
    </citation>
    <scope>NUCLEOTIDE SEQUENCE [LARGE SCALE GENOMIC DNA]</scope>
    <source>
        <strain evidence="4">E3</strain>
    </source>
</reference>
<name>A0A0G4IUX1_PLABS</name>
<proteinExistence type="predicted"/>
<dbReference type="EMBL" id="CDSF01000088">
    <property type="protein sequence ID" value="CEO98901.1"/>
    <property type="molecule type" value="Genomic_DNA"/>
</dbReference>
<dbReference type="SMART" id="SM00248">
    <property type="entry name" value="ANK"/>
    <property type="match status" value="9"/>
</dbReference>
<dbReference type="Proteomes" id="UP000039324">
    <property type="component" value="Unassembled WGS sequence"/>
</dbReference>
<keyword evidence="5" id="KW-1185">Reference proteome</keyword>
<evidence type="ECO:0000313" key="4">
    <source>
        <dbReference type="EMBL" id="CEO98901.1"/>
    </source>
</evidence>
<accession>A0A0G4IUX1</accession>
<dbReference type="AlphaFoldDB" id="A0A0G4IUX1"/>
<feature type="repeat" description="ANK" evidence="3">
    <location>
        <begin position="770"/>
        <end position="791"/>
    </location>
</feature>
<evidence type="ECO:0000313" key="5">
    <source>
        <dbReference type="Proteomes" id="UP000039324"/>
    </source>
</evidence>
<dbReference type="STRING" id="37360.A0A0G4IUX1"/>
<dbReference type="OrthoDB" id="539213at2759"/>